<evidence type="ECO:0000313" key="2">
    <source>
        <dbReference type="Proteomes" id="UP000321547"/>
    </source>
</evidence>
<proteinExistence type="predicted"/>
<keyword evidence="2" id="KW-1185">Reference proteome</keyword>
<reference evidence="1 2" key="1">
    <citation type="submission" date="2019-07" db="EMBL/GenBank/DDBJ databases">
        <title>Whole genome shotgun sequence of Halolactibacillus halophilus NBRC 100868.</title>
        <authorList>
            <person name="Hosoyama A."/>
            <person name="Uohara A."/>
            <person name="Ohji S."/>
            <person name="Ichikawa N."/>
        </authorList>
    </citation>
    <scope>NUCLEOTIDE SEQUENCE [LARGE SCALE GENOMIC DNA]</scope>
    <source>
        <strain evidence="1 2">NBRC 100868</strain>
    </source>
</reference>
<sequence length="39" mass="4685">MNDYCYKYEKKAIIYNDARENTSIVDKSLRKKGEATRLR</sequence>
<evidence type="ECO:0000313" key="1">
    <source>
        <dbReference type="EMBL" id="GEM00677.1"/>
    </source>
</evidence>
<organism evidence="1 2">
    <name type="scientific">Halolactibacillus halophilus</name>
    <dbReference type="NCBI Taxonomy" id="306540"/>
    <lineage>
        <taxon>Bacteria</taxon>
        <taxon>Bacillati</taxon>
        <taxon>Bacillota</taxon>
        <taxon>Bacilli</taxon>
        <taxon>Bacillales</taxon>
        <taxon>Bacillaceae</taxon>
        <taxon>Halolactibacillus</taxon>
    </lineage>
</organism>
<protein>
    <submittedName>
        <fullName evidence="1">Uncharacterized protein</fullName>
    </submittedName>
</protein>
<comment type="caution">
    <text evidence="1">The sequence shown here is derived from an EMBL/GenBank/DDBJ whole genome shotgun (WGS) entry which is preliminary data.</text>
</comment>
<accession>A0ABQ0VHM3</accession>
<name>A0ABQ0VHM3_9BACI</name>
<dbReference type="Proteomes" id="UP000321547">
    <property type="component" value="Unassembled WGS sequence"/>
</dbReference>
<gene>
    <name evidence="1" type="ORF">HHA03_02090</name>
</gene>
<dbReference type="EMBL" id="BJWI01000001">
    <property type="protein sequence ID" value="GEM00677.1"/>
    <property type="molecule type" value="Genomic_DNA"/>
</dbReference>